<comment type="caution">
    <text evidence="2">The sequence shown here is derived from an EMBL/GenBank/DDBJ whole genome shotgun (WGS) entry which is preliminary data.</text>
</comment>
<sequence length="131" mass="14665">MLRWLALGFCLAAALALYAAVTTIRRQWRLSRHGVKTRGVVVRHQARRSGFHPVVAFADEHGIRREVASPLGTSVRWPRVGRELPVHHLPGRPQTAEPDTGAHRFWSLSLVLLVAVIFPMASALLCRLAFF</sequence>
<reference evidence="2 3" key="1">
    <citation type="submission" date="2021-01" db="EMBL/GenBank/DDBJ databases">
        <title>Whole genome shotgun sequence of Actinoplanes couchii NBRC 106145.</title>
        <authorList>
            <person name="Komaki H."/>
            <person name="Tamura T."/>
        </authorList>
    </citation>
    <scope>NUCLEOTIDE SEQUENCE [LARGE SCALE GENOMIC DNA]</scope>
    <source>
        <strain evidence="2 3">NBRC 106145</strain>
    </source>
</reference>
<evidence type="ECO:0000256" key="1">
    <source>
        <dbReference type="SAM" id="Phobius"/>
    </source>
</evidence>
<keyword evidence="1" id="KW-1133">Transmembrane helix</keyword>
<dbReference type="EMBL" id="BOMG01000097">
    <property type="protein sequence ID" value="GID59500.1"/>
    <property type="molecule type" value="Genomic_DNA"/>
</dbReference>
<evidence type="ECO:0000313" key="3">
    <source>
        <dbReference type="Proteomes" id="UP000612282"/>
    </source>
</evidence>
<dbReference type="Proteomes" id="UP000612282">
    <property type="component" value="Unassembled WGS sequence"/>
</dbReference>
<keyword evidence="3" id="KW-1185">Reference proteome</keyword>
<organism evidence="2 3">
    <name type="scientific">Actinoplanes couchii</name>
    <dbReference type="NCBI Taxonomy" id="403638"/>
    <lineage>
        <taxon>Bacteria</taxon>
        <taxon>Bacillati</taxon>
        <taxon>Actinomycetota</taxon>
        <taxon>Actinomycetes</taxon>
        <taxon>Micromonosporales</taxon>
        <taxon>Micromonosporaceae</taxon>
        <taxon>Actinoplanes</taxon>
    </lineage>
</organism>
<keyword evidence="1" id="KW-0812">Transmembrane</keyword>
<keyword evidence="1" id="KW-0472">Membrane</keyword>
<protein>
    <recommendedName>
        <fullName evidence="4">DUF3592 domain-containing protein</fullName>
    </recommendedName>
</protein>
<proteinExistence type="predicted"/>
<name>A0ABQ3XLV9_9ACTN</name>
<evidence type="ECO:0008006" key="4">
    <source>
        <dbReference type="Google" id="ProtNLM"/>
    </source>
</evidence>
<feature type="transmembrane region" description="Helical" evidence="1">
    <location>
        <begin position="105"/>
        <end position="130"/>
    </location>
</feature>
<evidence type="ECO:0000313" key="2">
    <source>
        <dbReference type="EMBL" id="GID59500.1"/>
    </source>
</evidence>
<gene>
    <name evidence="2" type="ORF">Aco03nite_079040</name>
</gene>
<accession>A0ABQ3XLV9</accession>